<dbReference type="Proteomes" id="UP001634393">
    <property type="component" value="Unassembled WGS sequence"/>
</dbReference>
<evidence type="ECO:0008006" key="5">
    <source>
        <dbReference type="Google" id="ProtNLM"/>
    </source>
</evidence>
<evidence type="ECO:0000313" key="2">
    <source>
        <dbReference type="EMBL" id="KAL3828615.1"/>
    </source>
</evidence>
<sequence length="89" mass="10407">MTYSITGQQKISKRRKTSVVNDRNVRAKSEEEKRIKEKYHLLSVSERLPFIKIKDDKKAMYKEYKEKLPQGVSKVSEISCLHACCFILA</sequence>
<evidence type="ECO:0000313" key="4">
    <source>
        <dbReference type="Proteomes" id="UP001634393"/>
    </source>
</evidence>
<accession>A0ABD3SVX2</accession>
<dbReference type="EMBL" id="JBJXBP010000004">
    <property type="protein sequence ID" value="KAL3835031.1"/>
    <property type="molecule type" value="Genomic_DNA"/>
</dbReference>
<name>A0ABD3SVX2_9LAMI</name>
<dbReference type="AlphaFoldDB" id="A0ABD3SVX2"/>
<comment type="caution">
    <text evidence="2">The sequence shown here is derived from an EMBL/GenBank/DDBJ whole genome shotgun (WGS) entry which is preliminary data.</text>
</comment>
<gene>
    <name evidence="3" type="ORF">ACJIZ3_009767</name>
    <name evidence="2" type="ORF">ACJIZ3_017417</name>
</gene>
<proteinExistence type="predicted"/>
<dbReference type="EMBL" id="JBJXBP010000005">
    <property type="protein sequence ID" value="KAL3828615.1"/>
    <property type="molecule type" value="Genomic_DNA"/>
</dbReference>
<reference evidence="2 4" key="1">
    <citation type="submission" date="2024-12" db="EMBL/GenBank/DDBJ databases">
        <title>The unique morphological basis and parallel evolutionary history of personate flowers in Penstemon.</title>
        <authorList>
            <person name="Depatie T.H."/>
            <person name="Wessinger C.A."/>
        </authorList>
    </citation>
    <scope>NUCLEOTIDE SEQUENCE [LARGE SCALE GENOMIC DNA]</scope>
    <source>
        <strain evidence="2">WTNN_2</strain>
        <tissue evidence="2">Leaf</tissue>
    </source>
</reference>
<keyword evidence="4" id="KW-1185">Reference proteome</keyword>
<evidence type="ECO:0000256" key="1">
    <source>
        <dbReference type="SAM" id="MobiDB-lite"/>
    </source>
</evidence>
<protein>
    <recommendedName>
        <fullName evidence="5">Ribosomal protein S14</fullName>
    </recommendedName>
</protein>
<feature type="region of interest" description="Disordered" evidence="1">
    <location>
        <begin position="1"/>
        <end position="25"/>
    </location>
</feature>
<evidence type="ECO:0000313" key="3">
    <source>
        <dbReference type="EMBL" id="KAL3835031.1"/>
    </source>
</evidence>
<organism evidence="2 4">
    <name type="scientific">Penstemon smallii</name>
    <dbReference type="NCBI Taxonomy" id="265156"/>
    <lineage>
        <taxon>Eukaryota</taxon>
        <taxon>Viridiplantae</taxon>
        <taxon>Streptophyta</taxon>
        <taxon>Embryophyta</taxon>
        <taxon>Tracheophyta</taxon>
        <taxon>Spermatophyta</taxon>
        <taxon>Magnoliopsida</taxon>
        <taxon>eudicotyledons</taxon>
        <taxon>Gunneridae</taxon>
        <taxon>Pentapetalae</taxon>
        <taxon>asterids</taxon>
        <taxon>lamiids</taxon>
        <taxon>Lamiales</taxon>
        <taxon>Plantaginaceae</taxon>
        <taxon>Cheloneae</taxon>
        <taxon>Penstemon</taxon>
    </lineage>
</organism>
<feature type="compositionally biased region" description="Polar residues" evidence="1">
    <location>
        <begin position="1"/>
        <end position="10"/>
    </location>
</feature>